<dbReference type="Pfam" id="PF00582">
    <property type="entry name" value="Usp"/>
    <property type="match status" value="1"/>
</dbReference>
<comment type="similarity">
    <text evidence="1">Belongs to the universal stress protein A family.</text>
</comment>
<dbReference type="RefSeq" id="WP_090171157.1">
    <property type="nucleotide sequence ID" value="NZ_FOFB01000022.1"/>
</dbReference>
<feature type="domain" description="UspA" evidence="2">
    <location>
        <begin position="30"/>
        <end position="179"/>
    </location>
</feature>
<dbReference type="SUPFAM" id="SSF52402">
    <property type="entry name" value="Adenine nucleotide alpha hydrolases-like"/>
    <property type="match status" value="2"/>
</dbReference>
<dbReference type="OrthoDB" id="9788959at2"/>
<dbReference type="STRING" id="478744.SAMN05444359_12230"/>
<evidence type="ECO:0000259" key="2">
    <source>
        <dbReference type="Pfam" id="PF00582"/>
    </source>
</evidence>
<dbReference type="PANTHER" id="PTHR46268:SF6">
    <property type="entry name" value="UNIVERSAL STRESS PROTEIN UP12"/>
    <property type="match status" value="1"/>
</dbReference>
<dbReference type="AlphaFoldDB" id="A0A1H9KY88"/>
<evidence type="ECO:0000313" key="4">
    <source>
        <dbReference type="Proteomes" id="UP000199021"/>
    </source>
</evidence>
<organism evidence="3 4">
    <name type="scientific">Neolewinella agarilytica</name>
    <dbReference type="NCBI Taxonomy" id="478744"/>
    <lineage>
        <taxon>Bacteria</taxon>
        <taxon>Pseudomonadati</taxon>
        <taxon>Bacteroidota</taxon>
        <taxon>Saprospiria</taxon>
        <taxon>Saprospirales</taxon>
        <taxon>Lewinellaceae</taxon>
        <taxon>Neolewinella</taxon>
    </lineage>
</organism>
<protein>
    <submittedName>
        <fullName evidence="3">Nucleotide-binding universal stress protein, UspA family</fullName>
    </submittedName>
</protein>
<sequence>MIKIIAPEVHRLDLWEEAVKVFHRINPFLMKNVVIPVDFSETAAEATRFGTHLAQLLNYNLSIVHIADLILSGSHSLTTPEQKRDEEKLVDQLARFTHENVDPVFLTNRGRTAFVPKVSYSVHSGMAANEILSISKEADTALIVMGGVGAGAGIHPPGLYGSVATPVALRGNCPVILIPKDYGSVTVEKLAIAFDDADEIIRIGQFARTIIQTLKPEVRYVHVSKTDWRAELENEDDFNDLTWGKGLPSYTYRSDLLPAGNVAKQLSQYVADKQIDLLVLGGKHQGFWRRLFDKNNLKPIIQSVKVPMMVIPFTVDEDRSSNIGKAIAKNIY</sequence>
<keyword evidence="4" id="KW-1185">Reference proteome</keyword>
<evidence type="ECO:0000256" key="1">
    <source>
        <dbReference type="ARBA" id="ARBA00008791"/>
    </source>
</evidence>
<dbReference type="PANTHER" id="PTHR46268">
    <property type="entry name" value="STRESS RESPONSE PROTEIN NHAX"/>
    <property type="match status" value="1"/>
</dbReference>
<dbReference type="Gene3D" id="3.40.50.12370">
    <property type="match status" value="1"/>
</dbReference>
<dbReference type="PRINTS" id="PR01438">
    <property type="entry name" value="UNVRSLSTRESS"/>
</dbReference>
<dbReference type="FunCoup" id="A0A1H9KY88">
    <property type="interactions" value="153"/>
</dbReference>
<gene>
    <name evidence="3" type="ORF">SAMN05444359_12230</name>
</gene>
<proteinExistence type="inferred from homology"/>
<name>A0A1H9KY88_9BACT</name>
<dbReference type="InParanoid" id="A0A1H9KY88"/>
<dbReference type="EMBL" id="FOFB01000022">
    <property type="protein sequence ID" value="SER03723.1"/>
    <property type="molecule type" value="Genomic_DNA"/>
</dbReference>
<accession>A0A1H9KY88</accession>
<evidence type="ECO:0000313" key="3">
    <source>
        <dbReference type="EMBL" id="SER03723.1"/>
    </source>
</evidence>
<dbReference type="Proteomes" id="UP000199021">
    <property type="component" value="Unassembled WGS sequence"/>
</dbReference>
<reference evidence="4" key="1">
    <citation type="submission" date="2016-10" db="EMBL/GenBank/DDBJ databases">
        <authorList>
            <person name="Varghese N."/>
            <person name="Submissions S."/>
        </authorList>
    </citation>
    <scope>NUCLEOTIDE SEQUENCE [LARGE SCALE GENOMIC DNA]</scope>
    <source>
        <strain evidence="4">DSM 24740</strain>
    </source>
</reference>
<dbReference type="InterPro" id="IPR006015">
    <property type="entry name" value="Universal_stress_UspA"/>
</dbReference>
<dbReference type="CDD" id="cd00293">
    <property type="entry name" value="USP-like"/>
    <property type="match status" value="1"/>
</dbReference>
<dbReference type="InterPro" id="IPR006016">
    <property type="entry name" value="UspA"/>
</dbReference>